<name>A0A0D6PBF0_9PROT</name>
<dbReference type="EMBL" id="BANC01000005">
    <property type="protein sequence ID" value="GAN78661.1"/>
    <property type="molecule type" value="Genomic_DNA"/>
</dbReference>
<dbReference type="InterPro" id="IPR025996">
    <property type="entry name" value="MT1864/Rv1816-like_C"/>
</dbReference>
<dbReference type="InterPro" id="IPR009057">
    <property type="entry name" value="Homeodomain-like_sf"/>
</dbReference>
<evidence type="ECO:0000313" key="6">
    <source>
        <dbReference type="EMBL" id="GAN78661.1"/>
    </source>
</evidence>
<dbReference type="PROSITE" id="PS50977">
    <property type="entry name" value="HTH_TETR_2"/>
    <property type="match status" value="1"/>
</dbReference>
<feature type="domain" description="HTH tetR-type" evidence="5">
    <location>
        <begin position="9"/>
        <end position="69"/>
    </location>
</feature>
<dbReference type="Pfam" id="PF13305">
    <property type="entry name" value="TetR_C_33"/>
    <property type="match status" value="1"/>
</dbReference>
<protein>
    <submittedName>
        <fullName evidence="6">Transcriptional regulator TetR</fullName>
    </submittedName>
</protein>
<keyword evidence="2 4" id="KW-0238">DNA-binding</keyword>
<evidence type="ECO:0000259" key="5">
    <source>
        <dbReference type="PROSITE" id="PS50977"/>
    </source>
</evidence>
<evidence type="ECO:0000256" key="4">
    <source>
        <dbReference type="PROSITE-ProRule" id="PRU00335"/>
    </source>
</evidence>
<gene>
    <name evidence="6" type="ORF">Aam_005_060</name>
</gene>
<feature type="DNA-binding region" description="H-T-H motif" evidence="4">
    <location>
        <begin position="32"/>
        <end position="51"/>
    </location>
</feature>
<dbReference type="InterPro" id="IPR001647">
    <property type="entry name" value="HTH_TetR"/>
</dbReference>
<dbReference type="SUPFAM" id="SSF46689">
    <property type="entry name" value="Homeodomain-like"/>
    <property type="match status" value="1"/>
</dbReference>
<dbReference type="AlphaFoldDB" id="A0A0D6PBF0"/>
<reference evidence="6 7" key="1">
    <citation type="submission" date="2012-11" db="EMBL/GenBank/DDBJ databases">
        <title>Whole genome sequence of Acidocella aminolytica 101 = DSM 11237.</title>
        <authorList>
            <person name="Azuma Y."/>
            <person name="Higashiura N."/>
            <person name="Hirakawa H."/>
            <person name="Matsushita K."/>
        </authorList>
    </citation>
    <scope>NUCLEOTIDE SEQUENCE [LARGE SCALE GENOMIC DNA]</scope>
    <source>
        <strain evidence="7">101 / DSM 11237</strain>
    </source>
</reference>
<accession>A0A0D6PBF0</accession>
<dbReference type="Pfam" id="PF00440">
    <property type="entry name" value="TetR_N"/>
    <property type="match status" value="1"/>
</dbReference>
<keyword evidence="3" id="KW-0804">Transcription</keyword>
<keyword evidence="1" id="KW-0805">Transcription regulation</keyword>
<dbReference type="PRINTS" id="PR00455">
    <property type="entry name" value="HTHTETR"/>
</dbReference>
<dbReference type="STRING" id="1120923.SAMN02746095_00473"/>
<dbReference type="GO" id="GO:0003700">
    <property type="term" value="F:DNA-binding transcription factor activity"/>
    <property type="evidence" value="ECO:0007669"/>
    <property type="project" value="TreeGrafter"/>
</dbReference>
<sequence>MSGFQFERRPPRIALLEAGRQILAEEGLAGLSLRAVTRRVGVSATAAYRHFADREHLLAAIATSGVWDLTTALESADRMAVAPLAAQGEAYIRFATTNPALYRLIFGPERLGHYPELENALAAAYGVLATRVAKTVSAGEAADKSLACWCLLHGLADLAIDGRLPADSGATDILAARLTMAVAPER</sequence>
<dbReference type="PANTHER" id="PTHR30055:SF220">
    <property type="entry name" value="TETR-FAMILY REGULATORY PROTEIN"/>
    <property type="match status" value="1"/>
</dbReference>
<evidence type="ECO:0000256" key="1">
    <source>
        <dbReference type="ARBA" id="ARBA00023015"/>
    </source>
</evidence>
<evidence type="ECO:0000256" key="2">
    <source>
        <dbReference type="ARBA" id="ARBA00023125"/>
    </source>
</evidence>
<evidence type="ECO:0000256" key="3">
    <source>
        <dbReference type="ARBA" id="ARBA00023163"/>
    </source>
</evidence>
<dbReference type="InterPro" id="IPR050109">
    <property type="entry name" value="HTH-type_TetR-like_transc_reg"/>
</dbReference>
<dbReference type="SUPFAM" id="SSF48498">
    <property type="entry name" value="Tetracyclin repressor-like, C-terminal domain"/>
    <property type="match status" value="1"/>
</dbReference>
<dbReference type="PANTHER" id="PTHR30055">
    <property type="entry name" value="HTH-TYPE TRANSCRIPTIONAL REGULATOR RUTR"/>
    <property type="match status" value="1"/>
</dbReference>
<keyword evidence="7" id="KW-1185">Reference proteome</keyword>
<evidence type="ECO:0000313" key="7">
    <source>
        <dbReference type="Proteomes" id="UP000032668"/>
    </source>
</evidence>
<comment type="caution">
    <text evidence="6">The sequence shown here is derived from an EMBL/GenBank/DDBJ whole genome shotgun (WGS) entry which is preliminary data.</text>
</comment>
<dbReference type="OrthoDB" id="7056813at2"/>
<dbReference type="InterPro" id="IPR036271">
    <property type="entry name" value="Tet_transcr_reg_TetR-rel_C_sf"/>
</dbReference>
<organism evidence="6 7">
    <name type="scientific">Acidocella aminolytica 101 = DSM 11237</name>
    <dbReference type="NCBI Taxonomy" id="1120923"/>
    <lineage>
        <taxon>Bacteria</taxon>
        <taxon>Pseudomonadati</taxon>
        <taxon>Pseudomonadota</taxon>
        <taxon>Alphaproteobacteria</taxon>
        <taxon>Acetobacterales</taxon>
        <taxon>Acidocellaceae</taxon>
        <taxon>Acidocella</taxon>
    </lineage>
</organism>
<proteinExistence type="predicted"/>
<dbReference type="RefSeq" id="WP_052948259.1">
    <property type="nucleotide sequence ID" value="NZ_BANC01000005.1"/>
</dbReference>
<dbReference type="GO" id="GO:0000976">
    <property type="term" value="F:transcription cis-regulatory region binding"/>
    <property type="evidence" value="ECO:0007669"/>
    <property type="project" value="TreeGrafter"/>
</dbReference>
<dbReference type="Gene3D" id="1.10.357.10">
    <property type="entry name" value="Tetracycline Repressor, domain 2"/>
    <property type="match status" value="1"/>
</dbReference>
<dbReference type="Proteomes" id="UP000032668">
    <property type="component" value="Unassembled WGS sequence"/>
</dbReference>